<dbReference type="Proteomes" id="UP001314229">
    <property type="component" value="Unassembled WGS sequence"/>
</dbReference>
<accession>A0AAV1PBG7</accession>
<dbReference type="AlphaFoldDB" id="A0AAV1PBG7"/>
<comment type="caution">
    <text evidence="1">The sequence shown here is derived from an EMBL/GenBank/DDBJ whole genome shotgun (WGS) entry which is preliminary data.</text>
</comment>
<evidence type="ECO:0000313" key="2">
    <source>
        <dbReference type="Proteomes" id="UP001314229"/>
    </source>
</evidence>
<proteinExistence type="predicted"/>
<keyword evidence="2" id="KW-1185">Reference proteome</keyword>
<protein>
    <submittedName>
        <fullName evidence="1">Unnamed protein product, partial</fullName>
    </submittedName>
</protein>
<reference evidence="1 2" key="1">
    <citation type="submission" date="2024-01" db="EMBL/GenBank/DDBJ databases">
        <authorList>
            <person name="Alioto T."/>
            <person name="Alioto T."/>
            <person name="Gomez Garrido J."/>
        </authorList>
    </citation>
    <scope>NUCLEOTIDE SEQUENCE [LARGE SCALE GENOMIC DNA]</scope>
</reference>
<gene>
    <name evidence="1" type="ORF">FSCOSCO3_A006833</name>
</gene>
<dbReference type="EMBL" id="CAWUFR010000127">
    <property type="protein sequence ID" value="CAK6968940.1"/>
    <property type="molecule type" value="Genomic_DNA"/>
</dbReference>
<evidence type="ECO:0000313" key="1">
    <source>
        <dbReference type="EMBL" id="CAK6968940.1"/>
    </source>
</evidence>
<sequence>MGQCRETERSQKRKRTVNKSLQEYLVEETVGQQQGDTDEWDTEMQRLFYSTLDAVGEEIRKHFSERNSELMIALQSLDPNSETFLDVKDVKPILTLSSTTAHWRLCQV</sequence>
<name>A0AAV1PBG7_SCOSC</name>
<organism evidence="1 2">
    <name type="scientific">Scomber scombrus</name>
    <name type="common">Atlantic mackerel</name>
    <name type="synonym">Scomber vernalis</name>
    <dbReference type="NCBI Taxonomy" id="13677"/>
    <lineage>
        <taxon>Eukaryota</taxon>
        <taxon>Metazoa</taxon>
        <taxon>Chordata</taxon>
        <taxon>Craniata</taxon>
        <taxon>Vertebrata</taxon>
        <taxon>Euteleostomi</taxon>
        <taxon>Actinopterygii</taxon>
        <taxon>Neopterygii</taxon>
        <taxon>Teleostei</taxon>
        <taxon>Neoteleostei</taxon>
        <taxon>Acanthomorphata</taxon>
        <taxon>Pelagiaria</taxon>
        <taxon>Scombriformes</taxon>
        <taxon>Scombridae</taxon>
        <taxon>Scomber</taxon>
    </lineage>
</organism>